<name>A0A090AIG8_9GAMM</name>
<proteinExistence type="predicted"/>
<gene>
    <name evidence="1" type="ORF">THII_2867</name>
</gene>
<dbReference type="EMBL" id="AP014633">
    <property type="protein sequence ID" value="BAP57164.1"/>
    <property type="molecule type" value="Genomic_DNA"/>
</dbReference>
<dbReference type="OrthoDB" id="9813767at2"/>
<protein>
    <submittedName>
        <fullName evidence="1">Uncharacterized protein</fullName>
    </submittedName>
</protein>
<evidence type="ECO:0000313" key="2">
    <source>
        <dbReference type="Proteomes" id="UP000031623"/>
    </source>
</evidence>
<organism evidence="1 2">
    <name type="scientific">Thioploca ingrica</name>
    <dbReference type="NCBI Taxonomy" id="40754"/>
    <lineage>
        <taxon>Bacteria</taxon>
        <taxon>Pseudomonadati</taxon>
        <taxon>Pseudomonadota</taxon>
        <taxon>Gammaproteobacteria</taxon>
        <taxon>Thiotrichales</taxon>
        <taxon>Thiotrichaceae</taxon>
        <taxon>Thioploca</taxon>
    </lineage>
</organism>
<dbReference type="KEGG" id="tig:THII_2867"/>
<accession>A0A090AIG8</accession>
<keyword evidence="2" id="KW-1185">Reference proteome</keyword>
<reference evidence="1 2" key="1">
    <citation type="journal article" date="2014" name="ISME J.">
        <title>Ecophysiology of Thioploca ingrica as revealed by the complete genome sequence supplemented with proteomic evidence.</title>
        <authorList>
            <person name="Kojima H."/>
            <person name="Ogura Y."/>
            <person name="Yamamoto N."/>
            <person name="Togashi T."/>
            <person name="Mori H."/>
            <person name="Watanabe T."/>
            <person name="Nemoto F."/>
            <person name="Kurokawa K."/>
            <person name="Hayashi T."/>
            <person name="Fukui M."/>
        </authorList>
    </citation>
    <scope>NUCLEOTIDE SEQUENCE [LARGE SCALE GENOMIC DNA]</scope>
</reference>
<dbReference type="Proteomes" id="UP000031623">
    <property type="component" value="Chromosome"/>
</dbReference>
<dbReference type="HOGENOM" id="CLU_2653357_0_0_6"/>
<sequence length="76" mass="8678">MQITLSLPQEVVIQLQQLPNPDKFVSEVVRKVLSQRNREIKKQRVLPVFHGDGLQPGVDLNNARQLQARMDEDGFA</sequence>
<dbReference type="AlphaFoldDB" id="A0A090AIG8"/>
<evidence type="ECO:0000313" key="1">
    <source>
        <dbReference type="EMBL" id="BAP57164.1"/>
    </source>
</evidence>